<name>W0DTI0_9GAMM</name>
<keyword evidence="1" id="KW-0812">Transmembrane</keyword>
<dbReference type="OrthoDB" id="280522at2"/>
<keyword evidence="1" id="KW-0472">Membrane</keyword>
<keyword evidence="1" id="KW-1133">Transmembrane helix</keyword>
<proteinExistence type="predicted"/>
<evidence type="ECO:0000256" key="1">
    <source>
        <dbReference type="SAM" id="Phobius"/>
    </source>
</evidence>
<dbReference type="Pfam" id="PF14110">
    <property type="entry name" value="DUF4282"/>
    <property type="match status" value="1"/>
</dbReference>
<protein>
    <submittedName>
        <fullName evidence="2">Membrane protein</fullName>
    </submittedName>
</protein>
<reference evidence="2 3" key="1">
    <citation type="submission" date="2013-12" db="EMBL/GenBank/DDBJ databases">
        <authorList>
            <consortium name="DOE Joint Genome Institute"/>
            <person name="Kappler U."/>
            <person name="Huntemann M."/>
            <person name="Han J."/>
            <person name="Chen A."/>
            <person name="Kyrpides N."/>
            <person name="Mavromatis K."/>
            <person name="Markowitz V."/>
            <person name="Palaniappan K."/>
            <person name="Ivanova N."/>
            <person name="Schaumberg A."/>
            <person name="Pati A."/>
            <person name="Liolios K."/>
            <person name="Nordberg H.P."/>
            <person name="Cantor M.N."/>
            <person name="Hua S.X."/>
            <person name="Woyke T."/>
        </authorList>
    </citation>
    <scope>NUCLEOTIDE SEQUENCE [LARGE SCALE GENOMIC DNA]</scope>
    <source>
        <strain evidence="3">AL2</strain>
    </source>
</reference>
<accession>W0DTI0</accession>
<dbReference type="STRING" id="717772.THIAE_09265"/>
<keyword evidence="3" id="KW-1185">Reference proteome</keyword>
<dbReference type="Proteomes" id="UP000005380">
    <property type="component" value="Chromosome"/>
</dbReference>
<dbReference type="InParanoid" id="W0DTI0"/>
<dbReference type="EMBL" id="CP007030">
    <property type="protein sequence ID" value="AHF01920.1"/>
    <property type="molecule type" value="Genomic_DNA"/>
</dbReference>
<evidence type="ECO:0000313" key="2">
    <source>
        <dbReference type="EMBL" id="AHF01920.1"/>
    </source>
</evidence>
<sequence>MLRSIFFFDAMLVPKIITAVYWLLLAGVVISGLGMMWAGSFFGGLMLILFGAVGVRIWCELLIVLFKINDHLKKMAEKP</sequence>
<feature type="transmembrane region" description="Helical" evidence="1">
    <location>
        <begin position="12"/>
        <end position="35"/>
    </location>
</feature>
<dbReference type="HOGENOM" id="CLU_169571_1_0_6"/>
<dbReference type="AlphaFoldDB" id="W0DTI0"/>
<dbReference type="InterPro" id="IPR025557">
    <property type="entry name" value="DUF4282"/>
</dbReference>
<feature type="transmembrane region" description="Helical" evidence="1">
    <location>
        <begin position="41"/>
        <end position="66"/>
    </location>
</feature>
<organism evidence="2 3">
    <name type="scientific">Thiomicrospira aerophila AL3</name>
    <dbReference type="NCBI Taxonomy" id="717772"/>
    <lineage>
        <taxon>Bacteria</taxon>
        <taxon>Pseudomonadati</taxon>
        <taxon>Pseudomonadota</taxon>
        <taxon>Gammaproteobacteria</taxon>
        <taxon>Thiotrichales</taxon>
        <taxon>Piscirickettsiaceae</taxon>
        <taxon>Thiomicrospira</taxon>
    </lineage>
</organism>
<evidence type="ECO:0000313" key="3">
    <source>
        <dbReference type="Proteomes" id="UP000005380"/>
    </source>
</evidence>
<dbReference type="eggNOG" id="ENOG5032UH1">
    <property type="taxonomic scope" value="Bacteria"/>
</dbReference>
<dbReference type="RefSeq" id="WP_006460832.1">
    <property type="nucleotide sequence ID" value="NZ_CP007030.1"/>
</dbReference>
<gene>
    <name evidence="2" type="ORF">THIAE_09265</name>
</gene>
<dbReference type="KEGG" id="tao:THIAE_09265"/>